<name>A0A8H7E9Q5_9EURO</name>
<evidence type="ECO:0000313" key="1">
    <source>
        <dbReference type="EMBL" id="KAF7514437.1"/>
    </source>
</evidence>
<dbReference type="Proteomes" id="UP000606974">
    <property type="component" value="Unassembled WGS sequence"/>
</dbReference>
<reference evidence="1" key="1">
    <citation type="submission" date="2020-02" db="EMBL/GenBank/DDBJ databases">
        <authorList>
            <person name="Palmer J.M."/>
        </authorList>
    </citation>
    <scope>NUCLEOTIDE SEQUENCE</scope>
    <source>
        <strain evidence="1">EPUS1.4</strain>
        <tissue evidence="1">Thallus</tissue>
    </source>
</reference>
<proteinExistence type="predicted"/>
<organism evidence="1 2">
    <name type="scientific">Endocarpon pusillum</name>
    <dbReference type="NCBI Taxonomy" id="364733"/>
    <lineage>
        <taxon>Eukaryota</taxon>
        <taxon>Fungi</taxon>
        <taxon>Dikarya</taxon>
        <taxon>Ascomycota</taxon>
        <taxon>Pezizomycotina</taxon>
        <taxon>Eurotiomycetes</taxon>
        <taxon>Chaetothyriomycetidae</taxon>
        <taxon>Verrucariales</taxon>
        <taxon>Verrucariaceae</taxon>
        <taxon>Endocarpon</taxon>
    </lineage>
</organism>
<evidence type="ECO:0000313" key="2">
    <source>
        <dbReference type="Proteomes" id="UP000606974"/>
    </source>
</evidence>
<comment type="caution">
    <text evidence="1">The sequence shown here is derived from an EMBL/GenBank/DDBJ whole genome shotgun (WGS) entry which is preliminary data.</text>
</comment>
<gene>
    <name evidence="1" type="ORF">GJ744_000207</name>
</gene>
<dbReference type="EMBL" id="JAACFV010000001">
    <property type="protein sequence ID" value="KAF7514437.1"/>
    <property type="molecule type" value="Genomic_DNA"/>
</dbReference>
<protein>
    <submittedName>
        <fullName evidence="1">Uncharacterized protein</fullName>
    </submittedName>
</protein>
<sequence length="110" mass="12006">MLLQTMALLIEVAIRPFLDCVTANRLVFSLADEFADILYFQVTNGPVLERLRILCERYSALISNDPTLLSIGGNTNGVDTFVGLDVGELIGGVISGHNLLQRQLCVLLSL</sequence>
<dbReference type="OrthoDB" id="407298at2759"/>
<dbReference type="AlphaFoldDB" id="A0A8H7E9Q5"/>
<accession>A0A8H7E9Q5</accession>
<keyword evidence="2" id="KW-1185">Reference proteome</keyword>